<sequence length="119" mass="13337">MGNLALLKNGMGQALQVLQIQINTRGRVTSWHMLLAVSAEKTSKVGSERYLCLGKEQAGILRDPNQSGECKVNFEWCKDVLLIWKPGSLLFSVVTSQLELLFVPFCAATATFRFVKRYK</sequence>
<gene>
    <name evidence="1" type="ORF">HAX54_011999</name>
</gene>
<reference evidence="1 2" key="1">
    <citation type="journal article" date="2021" name="BMC Genomics">
        <title>Datura genome reveals duplications of psychoactive alkaloid biosynthetic genes and high mutation rate following tissue culture.</title>
        <authorList>
            <person name="Rajewski A."/>
            <person name="Carter-House D."/>
            <person name="Stajich J."/>
            <person name="Litt A."/>
        </authorList>
    </citation>
    <scope>NUCLEOTIDE SEQUENCE [LARGE SCALE GENOMIC DNA]</scope>
    <source>
        <strain evidence="1">AR-01</strain>
    </source>
</reference>
<dbReference type="Proteomes" id="UP000823775">
    <property type="component" value="Unassembled WGS sequence"/>
</dbReference>
<name>A0ABS8Y501_DATST</name>
<evidence type="ECO:0000313" key="1">
    <source>
        <dbReference type="EMBL" id="MCE5165745.1"/>
    </source>
</evidence>
<protein>
    <submittedName>
        <fullName evidence="1">Uncharacterized protein</fullName>
    </submittedName>
</protein>
<evidence type="ECO:0000313" key="2">
    <source>
        <dbReference type="Proteomes" id="UP000823775"/>
    </source>
</evidence>
<comment type="caution">
    <text evidence="1">The sequence shown here is derived from an EMBL/GenBank/DDBJ whole genome shotgun (WGS) entry which is preliminary data.</text>
</comment>
<keyword evidence="2" id="KW-1185">Reference proteome</keyword>
<organism evidence="1 2">
    <name type="scientific">Datura stramonium</name>
    <name type="common">Jimsonweed</name>
    <name type="synonym">Common thornapple</name>
    <dbReference type="NCBI Taxonomy" id="4076"/>
    <lineage>
        <taxon>Eukaryota</taxon>
        <taxon>Viridiplantae</taxon>
        <taxon>Streptophyta</taxon>
        <taxon>Embryophyta</taxon>
        <taxon>Tracheophyta</taxon>
        <taxon>Spermatophyta</taxon>
        <taxon>Magnoliopsida</taxon>
        <taxon>eudicotyledons</taxon>
        <taxon>Gunneridae</taxon>
        <taxon>Pentapetalae</taxon>
        <taxon>asterids</taxon>
        <taxon>lamiids</taxon>
        <taxon>Solanales</taxon>
        <taxon>Solanaceae</taxon>
        <taxon>Solanoideae</taxon>
        <taxon>Datureae</taxon>
        <taxon>Datura</taxon>
    </lineage>
</organism>
<proteinExistence type="predicted"/>
<accession>A0ABS8Y501</accession>
<dbReference type="EMBL" id="JACEIK010016920">
    <property type="protein sequence ID" value="MCE5165745.1"/>
    <property type="molecule type" value="Genomic_DNA"/>
</dbReference>